<dbReference type="Pfam" id="PF21175">
    <property type="entry name" value="RecR_C"/>
    <property type="match status" value="1"/>
</dbReference>
<keyword evidence="10" id="KW-1185">Reference proteome</keyword>
<dbReference type="NCBIfam" id="TIGR00615">
    <property type="entry name" value="recR"/>
    <property type="match status" value="1"/>
</dbReference>
<dbReference type="SUPFAM" id="SSF111304">
    <property type="entry name" value="Recombination protein RecR"/>
    <property type="match status" value="1"/>
</dbReference>
<dbReference type="GO" id="GO:0003677">
    <property type="term" value="F:DNA binding"/>
    <property type="evidence" value="ECO:0007669"/>
    <property type="project" value="UniProtKB-UniRule"/>
</dbReference>
<evidence type="ECO:0000256" key="6">
    <source>
        <dbReference type="ARBA" id="ARBA00023204"/>
    </source>
</evidence>
<comment type="function">
    <text evidence="7">May play a role in DNA repair. It seems to be involved in an RecBC-independent recombinational process of DNA repair. It may act with RecF and RecO.</text>
</comment>
<dbReference type="InterPro" id="IPR023627">
    <property type="entry name" value="Rcmb_RecR"/>
</dbReference>
<name>A0A4S3PKM6_9BACI</name>
<gene>
    <name evidence="7 9" type="primary">recR</name>
    <name evidence="9" type="ORF">E1I69_21915</name>
</gene>
<dbReference type="HAMAP" id="MF_00017">
    <property type="entry name" value="RecR"/>
    <property type="match status" value="1"/>
</dbReference>
<dbReference type="OrthoDB" id="9802672at2"/>
<dbReference type="PANTHER" id="PTHR30446">
    <property type="entry name" value="RECOMBINATION PROTEIN RECR"/>
    <property type="match status" value="1"/>
</dbReference>
<evidence type="ECO:0000256" key="4">
    <source>
        <dbReference type="ARBA" id="ARBA00022833"/>
    </source>
</evidence>
<organism evidence="9 10">
    <name type="scientific">Bacillus timonensis</name>
    <dbReference type="NCBI Taxonomy" id="1033734"/>
    <lineage>
        <taxon>Bacteria</taxon>
        <taxon>Bacillati</taxon>
        <taxon>Bacillota</taxon>
        <taxon>Bacilli</taxon>
        <taxon>Bacillales</taxon>
        <taxon>Bacillaceae</taxon>
        <taxon>Bacillus</taxon>
    </lineage>
</organism>
<keyword evidence="6 7" id="KW-0234">DNA repair</keyword>
<dbReference type="PROSITE" id="PS01300">
    <property type="entry name" value="RECR"/>
    <property type="match status" value="1"/>
</dbReference>
<evidence type="ECO:0000256" key="3">
    <source>
        <dbReference type="ARBA" id="ARBA00022771"/>
    </source>
</evidence>
<keyword evidence="5 7" id="KW-0233">DNA recombination</keyword>
<dbReference type="Pfam" id="PF13662">
    <property type="entry name" value="Toprim_4"/>
    <property type="match status" value="1"/>
</dbReference>
<keyword evidence="4 7" id="KW-0862">Zinc</keyword>
<dbReference type="Gene3D" id="3.30.60.80">
    <property type="match status" value="1"/>
</dbReference>
<dbReference type="STRING" id="1033734.GCA_000285535_04629"/>
<dbReference type="PANTHER" id="PTHR30446:SF0">
    <property type="entry name" value="RECOMBINATION PROTEIN RECR"/>
    <property type="match status" value="1"/>
</dbReference>
<dbReference type="Gene3D" id="6.10.250.240">
    <property type="match status" value="1"/>
</dbReference>
<keyword evidence="1 7" id="KW-0479">Metal-binding</keyword>
<comment type="similarity">
    <text evidence="7">Belongs to the RecR family.</text>
</comment>
<dbReference type="SMART" id="SM00493">
    <property type="entry name" value="TOPRIM"/>
    <property type="match status" value="1"/>
</dbReference>
<comment type="caution">
    <text evidence="9">The sequence shown here is derived from an EMBL/GenBank/DDBJ whole genome shotgun (WGS) entry which is preliminary data.</text>
</comment>
<dbReference type="Gene3D" id="1.10.8.420">
    <property type="entry name" value="RecR Domain 1"/>
    <property type="match status" value="1"/>
</dbReference>
<evidence type="ECO:0000256" key="5">
    <source>
        <dbReference type="ARBA" id="ARBA00023172"/>
    </source>
</evidence>
<dbReference type="Pfam" id="PF21176">
    <property type="entry name" value="RecR_HhH"/>
    <property type="match status" value="1"/>
</dbReference>
<dbReference type="Proteomes" id="UP000306477">
    <property type="component" value="Unassembled WGS sequence"/>
</dbReference>
<evidence type="ECO:0000313" key="10">
    <source>
        <dbReference type="Proteomes" id="UP000306477"/>
    </source>
</evidence>
<dbReference type="AlphaFoldDB" id="A0A4S3PKM6"/>
<dbReference type="InterPro" id="IPR015967">
    <property type="entry name" value="Rcmb_RecR_Znf"/>
</dbReference>
<evidence type="ECO:0000313" key="9">
    <source>
        <dbReference type="EMBL" id="THE09545.1"/>
    </source>
</evidence>
<reference evidence="9 10" key="1">
    <citation type="journal article" date="2019" name="Indoor Air">
        <title>Impacts of indoor surface finishes on bacterial viability.</title>
        <authorList>
            <person name="Hu J."/>
            <person name="Maamar S.B."/>
            <person name="Glawe A.J."/>
            <person name="Gottel N."/>
            <person name="Gilbert J.A."/>
            <person name="Hartmann E.M."/>
        </authorList>
    </citation>
    <scope>NUCLEOTIDE SEQUENCE [LARGE SCALE GENOMIC DNA]</scope>
    <source>
        <strain evidence="9 10">AF060A6</strain>
    </source>
</reference>
<dbReference type="GO" id="GO:0008270">
    <property type="term" value="F:zinc ion binding"/>
    <property type="evidence" value="ECO:0007669"/>
    <property type="project" value="UniProtKB-KW"/>
</dbReference>
<protein>
    <recommendedName>
        <fullName evidence="7">Recombination protein RecR</fullName>
    </recommendedName>
</protein>
<dbReference type="Pfam" id="PF02132">
    <property type="entry name" value="RecR_ZnF"/>
    <property type="match status" value="1"/>
</dbReference>
<evidence type="ECO:0000256" key="2">
    <source>
        <dbReference type="ARBA" id="ARBA00022763"/>
    </source>
</evidence>
<feature type="zinc finger region" description="C4-type" evidence="7">
    <location>
        <begin position="57"/>
        <end position="72"/>
    </location>
</feature>
<proteinExistence type="inferred from homology"/>
<dbReference type="Gene3D" id="3.40.1360.10">
    <property type="match status" value="1"/>
</dbReference>
<evidence type="ECO:0000256" key="7">
    <source>
        <dbReference type="HAMAP-Rule" id="MF_00017"/>
    </source>
</evidence>
<dbReference type="PROSITE" id="PS50880">
    <property type="entry name" value="TOPRIM"/>
    <property type="match status" value="1"/>
</dbReference>
<feature type="domain" description="Toprim" evidence="8">
    <location>
        <begin position="80"/>
        <end position="175"/>
    </location>
</feature>
<dbReference type="InterPro" id="IPR000093">
    <property type="entry name" value="DNA_Rcmb_RecR"/>
</dbReference>
<dbReference type="GO" id="GO:0006281">
    <property type="term" value="P:DNA repair"/>
    <property type="evidence" value="ECO:0007669"/>
    <property type="project" value="UniProtKB-UniRule"/>
</dbReference>
<evidence type="ECO:0000259" key="8">
    <source>
        <dbReference type="PROSITE" id="PS50880"/>
    </source>
</evidence>
<keyword evidence="2 7" id="KW-0227">DNA damage</keyword>
<dbReference type="InterPro" id="IPR006171">
    <property type="entry name" value="TOPRIM_dom"/>
</dbReference>
<accession>A0A4S3PKM6</accession>
<dbReference type="RefSeq" id="WP_136381668.1">
    <property type="nucleotide sequence ID" value="NZ_SLUB01000073.1"/>
</dbReference>
<sequence>MHYPEPISKLIDSFMKLPGIGPKTAVRLAFFVLNMKEDVVLDFAKALVNAKRNLTYCSNCGHITDRDPCYICEDERRDKTLICVLQDPKDVIAMEKMKEYNGLYHVLHGAISPMDGIGPEDIKIPELLKRLQDDTVQEIILATNPNIEGEATAMYISRLLKPTGIKITRIAHGLPVGGDLEYADEVTLSKALEGRREL</sequence>
<dbReference type="EMBL" id="SLUB01000073">
    <property type="protein sequence ID" value="THE09545.1"/>
    <property type="molecule type" value="Genomic_DNA"/>
</dbReference>
<dbReference type="InterPro" id="IPR034137">
    <property type="entry name" value="TOPRIM_RecR"/>
</dbReference>
<dbReference type="GO" id="GO:0006310">
    <property type="term" value="P:DNA recombination"/>
    <property type="evidence" value="ECO:0007669"/>
    <property type="project" value="UniProtKB-UniRule"/>
</dbReference>
<keyword evidence="3 7" id="KW-0863">Zinc-finger</keyword>
<evidence type="ECO:0000256" key="1">
    <source>
        <dbReference type="ARBA" id="ARBA00022723"/>
    </source>
</evidence>
<dbReference type="CDD" id="cd01025">
    <property type="entry name" value="TOPRIM_recR"/>
    <property type="match status" value="1"/>
</dbReference>